<gene>
    <name evidence="2" type="ORF">CASFOL_020125</name>
</gene>
<evidence type="ECO:0000256" key="1">
    <source>
        <dbReference type="SAM" id="MobiDB-lite"/>
    </source>
</evidence>
<dbReference type="EMBL" id="JAVIJP010000027">
    <property type="protein sequence ID" value="KAL3635578.1"/>
    <property type="molecule type" value="Genomic_DNA"/>
</dbReference>
<sequence length="303" mass="34382">MKQAALRYRDMMTRFKNALGYRKPECMGGSSPLAPGSREPVNPHEKIPGSATARVCVSRGLGKLVGIPEKACWNPYTEKAGPTTYSSRHSGGSRSGHEHVVAWNHFRWDRINEPAVPEPSWVIEESEKARPATCCSTSRHSGGSRSGHEHDVACNHFRWDRINEPAVRTASMKQAAVLQRYYGQIQECIGWNTITFLWLLRSLRRLVGISTLRKRDPPPVVLLLAIVEDLARAMSMLFLENHFRWDRTNEPAVGTALMKQAAVRYRDMKTRFKNALGYRKPEYVLRRGLGKLVFVIMEDLARP</sequence>
<dbReference type="Proteomes" id="UP001632038">
    <property type="component" value="Unassembled WGS sequence"/>
</dbReference>
<accession>A0ABD3CZY7</accession>
<name>A0ABD3CZY7_9LAMI</name>
<feature type="region of interest" description="Disordered" evidence="1">
    <location>
        <begin position="28"/>
        <end position="47"/>
    </location>
</feature>
<keyword evidence="3" id="KW-1185">Reference proteome</keyword>
<comment type="caution">
    <text evidence="2">The sequence shown here is derived from an EMBL/GenBank/DDBJ whole genome shotgun (WGS) entry which is preliminary data.</text>
</comment>
<reference evidence="3" key="1">
    <citation type="journal article" date="2024" name="IScience">
        <title>Strigolactones Initiate the Formation of Haustorium-like Structures in Castilleja.</title>
        <authorList>
            <person name="Buerger M."/>
            <person name="Peterson D."/>
            <person name="Chory J."/>
        </authorList>
    </citation>
    <scope>NUCLEOTIDE SEQUENCE [LARGE SCALE GENOMIC DNA]</scope>
</reference>
<organism evidence="2 3">
    <name type="scientific">Castilleja foliolosa</name>
    <dbReference type="NCBI Taxonomy" id="1961234"/>
    <lineage>
        <taxon>Eukaryota</taxon>
        <taxon>Viridiplantae</taxon>
        <taxon>Streptophyta</taxon>
        <taxon>Embryophyta</taxon>
        <taxon>Tracheophyta</taxon>
        <taxon>Spermatophyta</taxon>
        <taxon>Magnoliopsida</taxon>
        <taxon>eudicotyledons</taxon>
        <taxon>Gunneridae</taxon>
        <taxon>Pentapetalae</taxon>
        <taxon>asterids</taxon>
        <taxon>lamiids</taxon>
        <taxon>Lamiales</taxon>
        <taxon>Orobanchaceae</taxon>
        <taxon>Pedicularideae</taxon>
        <taxon>Castillejinae</taxon>
        <taxon>Castilleja</taxon>
    </lineage>
</organism>
<evidence type="ECO:0000313" key="2">
    <source>
        <dbReference type="EMBL" id="KAL3635578.1"/>
    </source>
</evidence>
<evidence type="ECO:0000313" key="3">
    <source>
        <dbReference type="Proteomes" id="UP001632038"/>
    </source>
</evidence>
<dbReference type="AlphaFoldDB" id="A0ABD3CZY7"/>
<protein>
    <submittedName>
        <fullName evidence="2">Uncharacterized protein</fullName>
    </submittedName>
</protein>
<proteinExistence type="predicted"/>